<dbReference type="EMBL" id="BMAW01132230">
    <property type="protein sequence ID" value="GFU42664.1"/>
    <property type="molecule type" value="Genomic_DNA"/>
</dbReference>
<evidence type="ECO:0000313" key="1">
    <source>
        <dbReference type="EMBL" id="GFU42664.1"/>
    </source>
</evidence>
<comment type="caution">
    <text evidence="1">The sequence shown here is derived from an EMBL/GenBank/DDBJ whole genome shotgun (WGS) entry which is preliminary data.</text>
</comment>
<protein>
    <submittedName>
        <fullName evidence="1">Uncharacterized protein</fullName>
    </submittedName>
</protein>
<proteinExistence type="predicted"/>
<reference evidence="1" key="1">
    <citation type="submission" date="2020-08" db="EMBL/GenBank/DDBJ databases">
        <title>Multicomponent nature underlies the extraordinary mechanical properties of spider dragline silk.</title>
        <authorList>
            <person name="Kono N."/>
            <person name="Nakamura H."/>
            <person name="Mori M."/>
            <person name="Yoshida Y."/>
            <person name="Ohtoshi R."/>
            <person name="Malay A.D."/>
            <person name="Moran D.A.P."/>
            <person name="Tomita M."/>
            <person name="Numata K."/>
            <person name="Arakawa K."/>
        </authorList>
    </citation>
    <scope>NUCLEOTIDE SEQUENCE</scope>
</reference>
<accession>A0A8X6QXE1</accession>
<dbReference type="Proteomes" id="UP000887013">
    <property type="component" value="Unassembled WGS sequence"/>
</dbReference>
<sequence>MASTGARRFASAWYGTAYHHAPACRWRCRVFWQRDAGVLRGTLRALLKGAGRWRCVFASEARRAGCALYGRQWWCSGEAAAVCVRAAVFARLRGGINYQKHENKTNKSLIPLTTFRLACSSGVFARHLGGKTSNFKFRFCDSNTMESHNRICVPLTKGLKYVKYCLPRLENDGMHH</sequence>
<name>A0A8X6QXE1_NEPPI</name>
<organism evidence="1 2">
    <name type="scientific">Nephila pilipes</name>
    <name type="common">Giant wood spider</name>
    <name type="synonym">Nephila maculata</name>
    <dbReference type="NCBI Taxonomy" id="299642"/>
    <lineage>
        <taxon>Eukaryota</taxon>
        <taxon>Metazoa</taxon>
        <taxon>Ecdysozoa</taxon>
        <taxon>Arthropoda</taxon>
        <taxon>Chelicerata</taxon>
        <taxon>Arachnida</taxon>
        <taxon>Araneae</taxon>
        <taxon>Araneomorphae</taxon>
        <taxon>Entelegynae</taxon>
        <taxon>Araneoidea</taxon>
        <taxon>Nephilidae</taxon>
        <taxon>Nephila</taxon>
    </lineage>
</organism>
<gene>
    <name evidence="1" type="ORF">NPIL_645301</name>
</gene>
<dbReference type="AlphaFoldDB" id="A0A8X6QXE1"/>
<evidence type="ECO:0000313" key="2">
    <source>
        <dbReference type="Proteomes" id="UP000887013"/>
    </source>
</evidence>
<keyword evidence="2" id="KW-1185">Reference proteome</keyword>